<organism evidence="7 8">
    <name type="scientific">Sinorhizobium alkalisoli</name>
    <dbReference type="NCBI Taxonomy" id="1752398"/>
    <lineage>
        <taxon>Bacteria</taxon>
        <taxon>Pseudomonadati</taxon>
        <taxon>Pseudomonadota</taxon>
        <taxon>Alphaproteobacteria</taxon>
        <taxon>Hyphomicrobiales</taxon>
        <taxon>Rhizobiaceae</taxon>
        <taxon>Sinorhizobium/Ensifer group</taxon>
        <taxon>Sinorhizobium</taxon>
    </lineage>
</organism>
<keyword evidence="3" id="KW-1003">Cell membrane</keyword>
<dbReference type="Proteomes" id="UP000094342">
    <property type="component" value="Unassembled WGS sequence"/>
</dbReference>
<comment type="caution">
    <text evidence="7">The sequence shown here is derived from an EMBL/GenBank/DDBJ whole genome shotgun (WGS) entry which is preliminary data.</text>
</comment>
<gene>
    <name evidence="7" type="ORF">A8M32_14125</name>
</gene>
<keyword evidence="8" id="KW-1185">Reference proteome</keyword>
<accession>A0A1E3VAE9</accession>
<proteinExistence type="inferred from homology"/>
<dbReference type="AlphaFoldDB" id="A0A1E3VAE9"/>
<comment type="similarity">
    <text evidence="2">Belongs to the CPA3 antiporters (TC 2.A.63) subunit E family.</text>
</comment>
<evidence type="ECO:0000256" key="3">
    <source>
        <dbReference type="ARBA" id="ARBA00022475"/>
    </source>
</evidence>
<dbReference type="InterPro" id="IPR002758">
    <property type="entry name" value="Cation_antiport_E"/>
</dbReference>
<dbReference type="GO" id="GO:0008324">
    <property type="term" value="F:monoatomic cation transmembrane transporter activity"/>
    <property type="evidence" value="ECO:0007669"/>
    <property type="project" value="InterPro"/>
</dbReference>
<evidence type="ECO:0000256" key="4">
    <source>
        <dbReference type="ARBA" id="ARBA00022692"/>
    </source>
</evidence>
<dbReference type="GO" id="GO:0005886">
    <property type="term" value="C:plasma membrane"/>
    <property type="evidence" value="ECO:0007669"/>
    <property type="project" value="UniProtKB-SubCell"/>
</dbReference>
<dbReference type="PANTHER" id="PTHR34584">
    <property type="entry name" value="NA(+)/H(+) ANTIPORTER SUBUNIT E1"/>
    <property type="match status" value="1"/>
</dbReference>
<evidence type="ECO:0000256" key="6">
    <source>
        <dbReference type="ARBA" id="ARBA00023136"/>
    </source>
</evidence>
<dbReference type="RefSeq" id="WP_069459046.1">
    <property type="nucleotide sequence ID" value="NZ_CP034909.1"/>
</dbReference>
<comment type="subcellular location">
    <subcellularLocation>
        <location evidence="1">Cell membrane</location>
        <topology evidence="1">Multi-pass membrane protein</topology>
    </subcellularLocation>
</comment>
<evidence type="ECO:0000256" key="5">
    <source>
        <dbReference type="ARBA" id="ARBA00022989"/>
    </source>
</evidence>
<dbReference type="NCBIfam" id="NF006520">
    <property type="entry name" value="PRK08965.1-4"/>
    <property type="match status" value="1"/>
</dbReference>
<dbReference type="PANTHER" id="PTHR34584:SF1">
    <property type="entry name" value="NA(+)_H(+) ANTIPORTER SUBUNIT E1"/>
    <property type="match status" value="1"/>
</dbReference>
<reference evidence="8" key="1">
    <citation type="submission" date="2016-05" db="EMBL/GenBank/DDBJ databases">
        <authorList>
            <person name="Li Y."/>
        </authorList>
    </citation>
    <scope>NUCLEOTIDE SEQUENCE [LARGE SCALE GENOMIC DNA]</scope>
    <source>
        <strain evidence="8">YIC4027</strain>
    </source>
</reference>
<evidence type="ECO:0000313" key="7">
    <source>
        <dbReference type="EMBL" id="ODR90465.1"/>
    </source>
</evidence>
<sequence length="161" mass="18335">MRAWFPYPLLSTALLLMWLLLNQSVAPGTILVGIILSTILAWVLLKLQPPRSHLRRLGHFASFALHVIADIARSNIAVARIILRSRRQPVKSGFISVDLDIEDENALALLACILTATPGTAWLEHDRREKKLLFHILDMDNAYAWRQTLARYEASLKEIFR</sequence>
<dbReference type="OrthoDB" id="9807187at2"/>
<evidence type="ECO:0000313" key="8">
    <source>
        <dbReference type="Proteomes" id="UP000094342"/>
    </source>
</evidence>
<dbReference type="STRING" id="1752398.A8M32_14125"/>
<keyword evidence="5" id="KW-1133">Transmembrane helix</keyword>
<dbReference type="Pfam" id="PF01899">
    <property type="entry name" value="MNHE"/>
    <property type="match status" value="1"/>
</dbReference>
<dbReference type="PIRSF" id="PIRSF019239">
    <property type="entry name" value="MrpE"/>
    <property type="match status" value="1"/>
</dbReference>
<evidence type="ECO:0000256" key="2">
    <source>
        <dbReference type="ARBA" id="ARBA00006228"/>
    </source>
</evidence>
<keyword evidence="6" id="KW-0472">Membrane</keyword>
<keyword evidence="4" id="KW-0812">Transmembrane</keyword>
<name>A0A1E3VAE9_9HYPH</name>
<evidence type="ECO:0000256" key="1">
    <source>
        <dbReference type="ARBA" id="ARBA00004651"/>
    </source>
</evidence>
<protein>
    <submittedName>
        <fullName evidence="7">Na+/H+ antiporter subunit E</fullName>
    </submittedName>
</protein>
<dbReference type="EMBL" id="LYBW01000058">
    <property type="protein sequence ID" value="ODR90465.1"/>
    <property type="molecule type" value="Genomic_DNA"/>
</dbReference>